<dbReference type="Pfam" id="PF02537">
    <property type="entry name" value="CRCB"/>
    <property type="match status" value="1"/>
</dbReference>
<comment type="activity regulation">
    <text evidence="10">Na(+) is not transported, but it plays an essential structural role and its presence is essential for fluoride channel function.</text>
</comment>
<dbReference type="PANTHER" id="PTHR28259">
    <property type="entry name" value="FLUORIDE EXPORT PROTEIN 1-RELATED"/>
    <property type="match status" value="1"/>
</dbReference>
<keyword evidence="12" id="KW-1185">Reference proteome</keyword>
<keyword evidence="10" id="KW-0479">Metal-binding</keyword>
<dbReference type="EMBL" id="JAGGLU010000008">
    <property type="protein sequence ID" value="MBP2058321.1"/>
    <property type="molecule type" value="Genomic_DNA"/>
</dbReference>
<dbReference type="HAMAP" id="MF_00454">
    <property type="entry name" value="FluC"/>
    <property type="match status" value="1"/>
</dbReference>
<evidence type="ECO:0000256" key="5">
    <source>
        <dbReference type="ARBA" id="ARBA00023136"/>
    </source>
</evidence>
<feature type="transmembrane region" description="Helical" evidence="10">
    <location>
        <begin position="35"/>
        <end position="53"/>
    </location>
</feature>
<evidence type="ECO:0000313" key="12">
    <source>
        <dbReference type="Proteomes" id="UP001519292"/>
    </source>
</evidence>
<keyword evidence="6 10" id="KW-0407">Ion channel</keyword>
<comment type="caution">
    <text evidence="11">The sequence shown here is derived from an EMBL/GenBank/DDBJ whole genome shotgun (WGS) entry which is preliminary data.</text>
</comment>
<feature type="transmembrane region" description="Helical" evidence="10">
    <location>
        <begin position="60"/>
        <end position="77"/>
    </location>
</feature>
<keyword evidence="10" id="KW-0813">Transport</keyword>
<keyword evidence="4 10" id="KW-1133">Transmembrane helix</keyword>
<protein>
    <recommendedName>
        <fullName evidence="10">Fluoride-specific ion channel FluC</fullName>
    </recommendedName>
</protein>
<keyword evidence="10" id="KW-0406">Ion transport</keyword>
<evidence type="ECO:0000313" key="11">
    <source>
        <dbReference type="EMBL" id="MBP2058321.1"/>
    </source>
</evidence>
<evidence type="ECO:0000256" key="1">
    <source>
        <dbReference type="ARBA" id="ARBA00004651"/>
    </source>
</evidence>
<feature type="binding site" evidence="10">
    <location>
        <position position="75"/>
    </location>
    <ligand>
        <name>Na(+)</name>
        <dbReference type="ChEBI" id="CHEBI:29101"/>
        <note>structural</note>
    </ligand>
</feature>
<dbReference type="Proteomes" id="UP001519292">
    <property type="component" value="Unassembled WGS sequence"/>
</dbReference>
<organism evidence="11 12">
    <name type="scientific">Lactobacillus colini</name>
    <dbReference type="NCBI Taxonomy" id="1819254"/>
    <lineage>
        <taxon>Bacteria</taxon>
        <taxon>Bacillati</taxon>
        <taxon>Bacillota</taxon>
        <taxon>Bacilli</taxon>
        <taxon>Lactobacillales</taxon>
        <taxon>Lactobacillaceae</taxon>
        <taxon>Lactobacillus</taxon>
    </lineage>
</organism>
<keyword evidence="2 10" id="KW-1003">Cell membrane</keyword>
<gene>
    <name evidence="10" type="primary">fluC</name>
    <name evidence="10" type="synonym">crcB</name>
    <name evidence="11" type="ORF">J2Z60_001500</name>
</gene>
<dbReference type="PANTHER" id="PTHR28259:SF1">
    <property type="entry name" value="FLUORIDE EXPORT PROTEIN 1-RELATED"/>
    <property type="match status" value="1"/>
</dbReference>
<reference evidence="11 12" key="1">
    <citation type="submission" date="2021-03" db="EMBL/GenBank/DDBJ databases">
        <title>Genomic Encyclopedia of Type Strains, Phase IV (KMG-IV): sequencing the most valuable type-strain genomes for metagenomic binning, comparative biology and taxonomic classification.</title>
        <authorList>
            <person name="Goeker M."/>
        </authorList>
    </citation>
    <scope>NUCLEOTIDE SEQUENCE [LARGE SCALE GENOMIC DNA]</scope>
    <source>
        <strain evidence="11 12">DSM 101872</strain>
    </source>
</reference>
<evidence type="ECO:0000256" key="3">
    <source>
        <dbReference type="ARBA" id="ARBA00022692"/>
    </source>
</evidence>
<keyword evidence="5 10" id="KW-0472">Membrane</keyword>
<evidence type="ECO:0000256" key="4">
    <source>
        <dbReference type="ARBA" id="ARBA00022989"/>
    </source>
</evidence>
<evidence type="ECO:0000256" key="8">
    <source>
        <dbReference type="ARBA" id="ARBA00035585"/>
    </source>
</evidence>
<evidence type="ECO:0000256" key="6">
    <source>
        <dbReference type="ARBA" id="ARBA00023303"/>
    </source>
</evidence>
<evidence type="ECO:0000256" key="7">
    <source>
        <dbReference type="ARBA" id="ARBA00035120"/>
    </source>
</evidence>
<dbReference type="InterPro" id="IPR003691">
    <property type="entry name" value="FluC"/>
</dbReference>
<comment type="catalytic activity">
    <reaction evidence="8">
        <text>fluoride(in) = fluoride(out)</text>
        <dbReference type="Rhea" id="RHEA:76159"/>
        <dbReference type="ChEBI" id="CHEBI:17051"/>
    </reaction>
    <physiologicalReaction direction="left-to-right" evidence="8">
        <dbReference type="Rhea" id="RHEA:76160"/>
    </physiologicalReaction>
</comment>
<keyword evidence="10" id="KW-0915">Sodium</keyword>
<proteinExistence type="inferred from homology"/>
<name>A0ABS4MG73_9LACO</name>
<feature type="transmembrane region" description="Helical" evidence="10">
    <location>
        <begin position="7"/>
        <end position="29"/>
    </location>
</feature>
<feature type="transmembrane region" description="Helical" evidence="10">
    <location>
        <begin position="97"/>
        <end position="117"/>
    </location>
</feature>
<comment type="function">
    <text evidence="9 10">Fluoride-specific ion channel. Important for reducing fluoride concentration in the cell, thus reducing its toxicity.</text>
</comment>
<comment type="subcellular location">
    <subcellularLocation>
        <location evidence="1 10">Cell membrane</location>
        <topology evidence="1 10">Multi-pass membrane protein</topology>
    </subcellularLocation>
</comment>
<sequence length="129" mass="14227">MSDKLKNYLSVGFFAFFGGMLRCYFNLIWSSNGTLLVNILGCFLLAGLTNFFIEFREGREWLATGLSTGFVGAFTTFSSFQLDTLKQLQTNASNSALIYFFTSIILGFLFAYVGMIVGKSLGKKLAGEA</sequence>
<dbReference type="RefSeq" id="WP_209687062.1">
    <property type="nucleotide sequence ID" value="NZ_JAGGLU010000008.1"/>
</dbReference>
<evidence type="ECO:0000256" key="9">
    <source>
        <dbReference type="ARBA" id="ARBA00049940"/>
    </source>
</evidence>
<keyword evidence="3 10" id="KW-0812">Transmembrane</keyword>
<evidence type="ECO:0000256" key="2">
    <source>
        <dbReference type="ARBA" id="ARBA00022475"/>
    </source>
</evidence>
<evidence type="ECO:0000256" key="10">
    <source>
        <dbReference type="HAMAP-Rule" id="MF_00454"/>
    </source>
</evidence>
<comment type="similarity">
    <text evidence="7 10">Belongs to the fluoride channel Fluc/FEX (TC 1.A.43) family.</text>
</comment>
<accession>A0ABS4MG73</accession>
<feature type="binding site" evidence="10">
    <location>
        <position position="72"/>
    </location>
    <ligand>
        <name>Na(+)</name>
        <dbReference type="ChEBI" id="CHEBI:29101"/>
        <note>structural</note>
    </ligand>
</feature>